<accession>A0ABP3VNK9</accession>
<protein>
    <submittedName>
        <fullName evidence="1">Uncharacterized protein</fullName>
    </submittedName>
</protein>
<comment type="caution">
    <text evidence="1">The sequence shown here is derived from an EMBL/GenBank/DDBJ whole genome shotgun (WGS) entry which is preliminary data.</text>
</comment>
<reference evidence="2" key="1">
    <citation type="journal article" date="2019" name="Int. J. Syst. Evol. Microbiol.">
        <title>The Global Catalogue of Microorganisms (GCM) 10K type strain sequencing project: providing services to taxonomists for standard genome sequencing and annotation.</title>
        <authorList>
            <consortium name="The Broad Institute Genomics Platform"/>
            <consortium name="The Broad Institute Genome Sequencing Center for Infectious Disease"/>
            <person name="Wu L."/>
            <person name="Ma J."/>
        </authorList>
    </citation>
    <scope>NUCLEOTIDE SEQUENCE [LARGE SCALE GENOMIC DNA]</scope>
    <source>
        <strain evidence="2">JCM 1417</strain>
    </source>
</reference>
<name>A0ABP3VNK9_CLOSU</name>
<organism evidence="1 2">
    <name type="scientific">Clostridium subterminale</name>
    <dbReference type="NCBI Taxonomy" id="1550"/>
    <lineage>
        <taxon>Bacteria</taxon>
        <taxon>Bacillati</taxon>
        <taxon>Bacillota</taxon>
        <taxon>Clostridia</taxon>
        <taxon>Eubacteriales</taxon>
        <taxon>Clostridiaceae</taxon>
        <taxon>Clostridium</taxon>
    </lineage>
</organism>
<evidence type="ECO:0000313" key="2">
    <source>
        <dbReference type="Proteomes" id="UP001501047"/>
    </source>
</evidence>
<gene>
    <name evidence="1" type="ORF">GCM10008908_00090</name>
</gene>
<dbReference type="RefSeq" id="WP_343822488.1">
    <property type="nucleotide sequence ID" value="NZ_BAAACI010000001.1"/>
</dbReference>
<dbReference type="Proteomes" id="UP001501047">
    <property type="component" value="Unassembled WGS sequence"/>
</dbReference>
<sequence length="60" mass="6825">MENCIYRESKLKEVLEILSIDIDTSYAILILINSEILEVVGMFINLKSGNNFSSVYTHAE</sequence>
<dbReference type="EMBL" id="BAAACI010000001">
    <property type="protein sequence ID" value="GAA0764660.1"/>
    <property type="molecule type" value="Genomic_DNA"/>
</dbReference>
<keyword evidence="2" id="KW-1185">Reference proteome</keyword>
<evidence type="ECO:0000313" key="1">
    <source>
        <dbReference type="EMBL" id="GAA0764660.1"/>
    </source>
</evidence>
<proteinExistence type="predicted"/>